<accession>A0ABT3ZSE8</accession>
<keyword evidence="3" id="KW-1185">Reference proteome</keyword>
<dbReference type="InterPro" id="IPR007047">
    <property type="entry name" value="Flp_Fap"/>
</dbReference>
<reference evidence="2" key="1">
    <citation type="submission" date="2022-11" db="EMBL/GenBank/DDBJ databases">
        <title>Robbsia betulipollinis sp. nov., isolated from pollen of birch (Betula pendula).</title>
        <authorList>
            <person name="Shi H."/>
            <person name="Ambika Manirajan B."/>
            <person name="Ratering S."/>
            <person name="Geissler-Plaum R."/>
            <person name="Schnell S."/>
        </authorList>
    </citation>
    <scope>NUCLEOTIDE SEQUENCE</scope>
    <source>
        <strain evidence="2">Bb-Pol-6</strain>
    </source>
</reference>
<evidence type="ECO:0000313" key="2">
    <source>
        <dbReference type="EMBL" id="MCY0389491.1"/>
    </source>
</evidence>
<proteinExistence type="predicted"/>
<protein>
    <submittedName>
        <fullName evidence="2">Flp family type IVb pilin</fullName>
    </submittedName>
</protein>
<organism evidence="2 3">
    <name type="scientific">Robbsia betulipollinis</name>
    <dbReference type="NCBI Taxonomy" id="2981849"/>
    <lineage>
        <taxon>Bacteria</taxon>
        <taxon>Pseudomonadati</taxon>
        <taxon>Pseudomonadota</taxon>
        <taxon>Betaproteobacteria</taxon>
        <taxon>Burkholderiales</taxon>
        <taxon>Burkholderiaceae</taxon>
        <taxon>Robbsia</taxon>
    </lineage>
</organism>
<sequence>MSKLLKAFIRDERGVSAMEYAVLAGIVVVALAAAGATFSTSVKTMFSTMFTNVTTAQGTASTAGK</sequence>
<dbReference type="Proteomes" id="UP001082899">
    <property type="component" value="Unassembled WGS sequence"/>
</dbReference>
<feature type="transmembrane region" description="Helical" evidence="1">
    <location>
        <begin position="20"/>
        <end position="39"/>
    </location>
</feature>
<keyword evidence="1" id="KW-0472">Membrane</keyword>
<dbReference type="RefSeq" id="WP_267849390.1">
    <property type="nucleotide sequence ID" value="NZ_JAPMXC010000010.1"/>
</dbReference>
<keyword evidence="1" id="KW-1133">Transmembrane helix</keyword>
<dbReference type="EMBL" id="JAPMXC010000010">
    <property type="protein sequence ID" value="MCY0389491.1"/>
    <property type="molecule type" value="Genomic_DNA"/>
</dbReference>
<dbReference type="Pfam" id="PF04964">
    <property type="entry name" value="Flp_Fap"/>
    <property type="match status" value="1"/>
</dbReference>
<evidence type="ECO:0000313" key="3">
    <source>
        <dbReference type="Proteomes" id="UP001082899"/>
    </source>
</evidence>
<comment type="caution">
    <text evidence="2">The sequence shown here is derived from an EMBL/GenBank/DDBJ whole genome shotgun (WGS) entry which is preliminary data.</text>
</comment>
<name>A0ABT3ZSE8_9BURK</name>
<evidence type="ECO:0000256" key="1">
    <source>
        <dbReference type="SAM" id="Phobius"/>
    </source>
</evidence>
<gene>
    <name evidence="2" type="ORF">OVY01_20305</name>
</gene>
<keyword evidence="1" id="KW-0812">Transmembrane</keyword>